<name>A0A318ZGN2_9EURO</name>
<keyword evidence="3" id="KW-0479">Metal-binding</keyword>
<protein>
    <submittedName>
        <fullName evidence="7">PhyH-domain-containing protein</fullName>
    </submittedName>
</protein>
<evidence type="ECO:0000256" key="5">
    <source>
        <dbReference type="ARBA" id="ARBA00023002"/>
    </source>
</evidence>
<keyword evidence="8" id="KW-1185">Reference proteome</keyword>
<accession>A0A318ZGN2</accession>
<dbReference type="SUPFAM" id="SSF51197">
    <property type="entry name" value="Clavaminate synthase-like"/>
    <property type="match status" value="1"/>
</dbReference>
<dbReference type="RefSeq" id="XP_025429715.1">
    <property type="nucleotide sequence ID" value="XM_025571979.1"/>
</dbReference>
<dbReference type="PANTHER" id="PTHR20883">
    <property type="entry name" value="PHYTANOYL-COA DIOXYGENASE DOMAIN CONTAINING 1"/>
    <property type="match status" value="1"/>
</dbReference>
<keyword evidence="4" id="KW-0223">Dioxygenase</keyword>
<proteinExistence type="inferred from homology"/>
<dbReference type="PANTHER" id="PTHR20883:SF19">
    <property type="entry name" value="MULTIFUNCTIONAL DIOXYGENASE AUSE"/>
    <property type="match status" value="1"/>
</dbReference>
<dbReference type="GO" id="GO:0051213">
    <property type="term" value="F:dioxygenase activity"/>
    <property type="evidence" value="ECO:0007669"/>
    <property type="project" value="UniProtKB-KW"/>
</dbReference>
<sequence length="298" mass="32957">MTRTSPAAVLRRVAAQEGAEKVLQVLKEDGVVIIQGFLSPDVFQKLNEEMEDELAKRPLVCEHEGEWKSGVTGAQTRRLNQLPGFSPTFRQQILNHPLLHEICEPLFGAHGCDYWMNTATVVQIGPGNAAQSLHRDQELYPVFNPIGKNAPEALVNFFCALSTFTDENGATRVIPGSHQWDDFTTDVTRCVPQTIPAEMEAGDCLLFSGKTVHGGGANRSQNNIRRGMALGVQTTYLTPEENYQHIPREVVESMTPQAQKMIHWRSSYCPGGAGLWQINGTELAHEIGLKANQPKKTI</sequence>
<reference evidence="7 8" key="1">
    <citation type="submission" date="2016-12" db="EMBL/GenBank/DDBJ databases">
        <title>The genomes of Aspergillus section Nigri reveals drivers in fungal speciation.</title>
        <authorList>
            <consortium name="DOE Joint Genome Institute"/>
            <person name="Vesth T.C."/>
            <person name="Nybo J."/>
            <person name="Theobald S."/>
            <person name="Brandl J."/>
            <person name="Frisvad J.C."/>
            <person name="Nielsen K.F."/>
            <person name="Lyhne E.K."/>
            <person name="Kogle M.E."/>
            <person name="Kuo A."/>
            <person name="Riley R."/>
            <person name="Clum A."/>
            <person name="Nolan M."/>
            <person name="Lipzen A."/>
            <person name="Salamov A."/>
            <person name="Henrissat B."/>
            <person name="Wiebenga A."/>
            <person name="De Vries R.P."/>
            <person name="Grigoriev I.V."/>
            <person name="Mortensen U.H."/>
            <person name="Andersen M.R."/>
            <person name="Baker S.E."/>
        </authorList>
    </citation>
    <scope>NUCLEOTIDE SEQUENCE [LARGE SCALE GENOMIC DNA]</scope>
    <source>
        <strain evidence="7 8">JOP 1030-1</strain>
    </source>
</reference>
<keyword evidence="5" id="KW-0560">Oxidoreductase</keyword>
<comment type="similarity">
    <text evidence="2">Belongs to the PhyH family.</text>
</comment>
<dbReference type="AlphaFoldDB" id="A0A318ZGN2"/>
<evidence type="ECO:0000256" key="6">
    <source>
        <dbReference type="ARBA" id="ARBA00023004"/>
    </source>
</evidence>
<gene>
    <name evidence="7" type="ORF">BP01DRAFT_300226</name>
</gene>
<dbReference type="Proteomes" id="UP000248349">
    <property type="component" value="Unassembled WGS sequence"/>
</dbReference>
<organism evidence="7 8">
    <name type="scientific">Aspergillus saccharolyticus JOP 1030-1</name>
    <dbReference type="NCBI Taxonomy" id="1450539"/>
    <lineage>
        <taxon>Eukaryota</taxon>
        <taxon>Fungi</taxon>
        <taxon>Dikarya</taxon>
        <taxon>Ascomycota</taxon>
        <taxon>Pezizomycotina</taxon>
        <taxon>Eurotiomycetes</taxon>
        <taxon>Eurotiomycetidae</taxon>
        <taxon>Eurotiales</taxon>
        <taxon>Aspergillaceae</taxon>
        <taxon>Aspergillus</taxon>
        <taxon>Aspergillus subgen. Circumdati</taxon>
    </lineage>
</organism>
<comment type="cofactor">
    <cofactor evidence="1">
        <name>Fe cation</name>
        <dbReference type="ChEBI" id="CHEBI:24875"/>
    </cofactor>
</comment>
<dbReference type="Gene3D" id="2.60.120.620">
    <property type="entry name" value="q2cbj1_9rhob like domain"/>
    <property type="match status" value="1"/>
</dbReference>
<keyword evidence="6" id="KW-0408">Iron</keyword>
<evidence type="ECO:0000313" key="7">
    <source>
        <dbReference type="EMBL" id="PYH43733.1"/>
    </source>
</evidence>
<evidence type="ECO:0000313" key="8">
    <source>
        <dbReference type="Proteomes" id="UP000248349"/>
    </source>
</evidence>
<dbReference type="OrthoDB" id="445007at2759"/>
<evidence type="ECO:0000256" key="2">
    <source>
        <dbReference type="ARBA" id="ARBA00005830"/>
    </source>
</evidence>
<dbReference type="InterPro" id="IPR008775">
    <property type="entry name" value="Phytyl_CoA_dOase-like"/>
</dbReference>
<dbReference type="EMBL" id="KZ821241">
    <property type="protein sequence ID" value="PYH43733.1"/>
    <property type="molecule type" value="Genomic_DNA"/>
</dbReference>
<dbReference type="GO" id="GO:0046872">
    <property type="term" value="F:metal ion binding"/>
    <property type="evidence" value="ECO:0007669"/>
    <property type="project" value="UniProtKB-KW"/>
</dbReference>
<evidence type="ECO:0000256" key="3">
    <source>
        <dbReference type="ARBA" id="ARBA00022723"/>
    </source>
</evidence>
<dbReference type="STRING" id="1450539.A0A318ZGN2"/>
<evidence type="ECO:0000256" key="1">
    <source>
        <dbReference type="ARBA" id="ARBA00001962"/>
    </source>
</evidence>
<dbReference type="Pfam" id="PF05721">
    <property type="entry name" value="PhyH"/>
    <property type="match status" value="1"/>
</dbReference>
<dbReference type="GeneID" id="37073207"/>
<evidence type="ECO:0000256" key="4">
    <source>
        <dbReference type="ARBA" id="ARBA00022964"/>
    </source>
</evidence>